<proteinExistence type="predicted"/>
<sequence length="258" mass="28524">MIGPSLICDHTRSLLFFPCFCLYFSSRYQQRPACRSQCKQFKINTMARFLKGIVGAYSGKVGSVVGSSWRSVDYVKSLPKMTGKKASVGQMEQRTKFALAVAFLSPIKDVLNLGYSDKLQGKATGYNKALQFLLNNGITGTYPSLEIDYSKVVISKGALSNLMGVEWAEINAGELEISWSPEINKFNAFADDSVVLLMYNKTKNFFSIMESATRLDASLSLPLPVSYTGDTLEGWIFTGHRDGVKTSLSYYLGELVLA</sequence>
<reference evidence="2" key="1">
    <citation type="journal article" date="2019" name="Int. J. Syst. Evol. Microbiol.">
        <title>The Global Catalogue of Microorganisms (GCM) 10K type strain sequencing project: providing services to taxonomists for standard genome sequencing and annotation.</title>
        <authorList>
            <consortium name="The Broad Institute Genomics Platform"/>
            <consortium name="The Broad Institute Genome Sequencing Center for Infectious Disease"/>
            <person name="Wu L."/>
            <person name="Ma J."/>
        </authorList>
    </citation>
    <scope>NUCLEOTIDE SEQUENCE [LARGE SCALE GENOMIC DNA]</scope>
    <source>
        <strain evidence="2">KCTC 22209</strain>
    </source>
</reference>
<dbReference type="Pfam" id="PF19781">
    <property type="entry name" value="DUF6266"/>
    <property type="match status" value="1"/>
</dbReference>
<name>A0ABW5YYH1_9SPHI</name>
<comment type="caution">
    <text evidence="1">The sequence shown here is derived from an EMBL/GenBank/DDBJ whole genome shotgun (WGS) entry which is preliminary data.</text>
</comment>
<dbReference type="EMBL" id="JBHUPE010000004">
    <property type="protein sequence ID" value="MFD2904637.1"/>
    <property type="molecule type" value="Genomic_DNA"/>
</dbReference>
<evidence type="ECO:0000313" key="1">
    <source>
        <dbReference type="EMBL" id="MFD2904637.1"/>
    </source>
</evidence>
<dbReference type="Proteomes" id="UP001597509">
    <property type="component" value="Unassembled WGS sequence"/>
</dbReference>
<protein>
    <submittedName>
        <fullName evidence="1">DUF6266 family protein</fullName>
    </submittedName>
</protein>
<keyword evidence="2" id="KW-1185">Reference proteome</keyword>
<dbReference type="RefSeq" id="WP_380920775.1">
    <property type="nucleotide sequence ID" value="NZ_JBHUPE010000004.1"/>
</dbReference>
<evidence type="ECO:0000313" key="2">
    <source>
        <dbReference type="Proteomes" id="UP001597509"/>
    </source>
</evidence>
<gene>
    <name evidence="1" type="ORF">ACFS6I_11910</name>
</gene>
<organism evidence="1 2">
    <name type="scientific">Sphingobacterium anhuiense</name>
    <dbReference type="NCBI Taxonomy" id="493780"/>
    <lineage>
        <taxon>Bacteria</taxon>
        <taxon>Pseudomonadati</taxon>
        <taxon>Bacteroidota</taxon>
        <taxon>Sphingobacteriia</taxon>
        <taxon>Sphingobacteriales</taxon>
        <taxon>Sphingobacteriaceae</taxon>
        <taxon>Sphingobacterium</taxon>
    </lineage>
</organism>
<dbReference type="InterPro" id="IPR046233">
    <property type="entry name" value="DUF6266"/>
</dbReference>
<accession>A0ABW5YYH1</accession>